<dbReference type="Proteomes" id="UP000265955">
    <property type="component" value="Unassembled WGS sequence"/>
</dbReference>
<proteinExistence type="predicted"/>
<accession>A0A3A3FPR7</accession>
<gene>
    <name evidence="1" type="ORF">D3871_05435</name>
</gene>
<dbReference type="EMBL" id="QYUO01000001">
    <property type="protein sequence ID" value="RJF98016.1"/>
    <property type="molecule type" value="Genomic_DNA"/>
</dbReference>
<reference evidence="2" key="1">
    <citation type="submission" date="2018-09" db="EMBL/GenBank/DDBJ databases">
        <authorList>
            <person name="Zhu H."/>
        </authorList>
    </citation>
    <scope>NUCLEOTIDE SEQUENCE [LARGE SCALE GENOMIC DNA]</scope>
    <source>
        <strain evidence="2">K1R23-30</strain>
    </source>
</reference>
<name>A0A3A3FPR7_9BURK</name>
<sequence length="67" mass="7803">MAFASAVKALRSWSAFFHCDFCYKPVQTLFGSVLYKGIIFKLLIENQWLEAIVLLDSVHRQAYFQIE</sequence>
<protein>
    <submittedName>
        <fullName evidence="1">Uncharacterized protein</fullName>
    </submittedName>
</protein>
<comment type="caution">
    <text evidence="1">The sequence shown here is derived from an EMBL/GenBank/DDBJ whole genome shotgun (WGS) entry which is preliminary data.</text>
</comment>
<organism evidence="1 2">
    <name type="scientific">Noviherbaspirillum saxi</name>
    <dbReference type="NCBI Taxonomy" id="2320863"/>
    <lineage>
        <taxon>Bacteria</taxon>
        <taxon>Pseudomonadati</taxon>
        <taxon>Pseudomonadota</taxon>
        <taxon>Betaproteobacteria</taxon>
        <taxon>Burkholderiales</taxon>
        <taxon>Oxalobacteraceae</taxon>
        <taxon>Noviherbaspirillum</taxon>
    </lineage>
</organism>
<evidence type="ECO:0000313" key="2">
    <source>
        <dbReference type="Proteomes" id="UP000265955"/>
    </source>
</evidence>
<dbReference type="AlphaFoldDB" id="A0A3A3FPR7"/>
<keyword evidence="2" id="KW-1185">Reference proteome</keyword>
<evidence type="ECO:0000313" key="1">
    <source>
        <dbReference type="EMBL" id="RJF98016.1"/>
    </source>
</evidence>